<dbReference type="AlphaFoldDB" id="A0A250XGM3"/>
<sequence length="581" mass="59576">MSLYTTCHQDSFSRMDSLSDYGAPPALRGSIRLIPSKVQENQDRVPRQLPPSMLDEAFLPSTPVGSQQCSSHIIAPSHTSNSRRNPNAAAHHPYSHADLQASQQHEPSNLHFHGPPASDIPLPASLLKSTQVLSLAGGSAVTGPQLHGSFSKPSSGPYTGVLSPAFLVSSVPQSPVCAEAGNNNTPFGSSPRRGVGDTLSSNSSALLSPLSHLRRDVRQPCSLASSSSGGLGTPRSPSHVASSAFAASGVSSISAFAEDLDRQAGLRPPTPLGGLEDVALVSRHLSPGRKRYSRFATQSLASQGYHDEIDDSVALGSSPPIAGHSAASPSMRGYSVSPLRRFTSQQYKEPRGHSTDGAGGSSTGSTGRKYNSSSVDTMGGGGAMLRVEESASSAAVLGSSAPGSSPRSWQSNVAPTTAMMLPFSKPWVLGSSANPTIPMSSPAMPVIGFYPTSMMVSSSITSSSPAAVSASVSSPAAACTTFLGNNSSSGGLTSVSLQPFPLSQDTSISISTSSGYYSSSRSQPSPTSAHCAINNNTDSNSDPANSHVAESVTGGRVRLPPVVVPRYSNEVGSSGSGGVTA</sequence>
<feature type="region of interest" description="Disordered" evidence="1">
    <location>
        <begin position="311"/>
        <end position="334"/>
    </location>
</feature>
<comment type="caution">
    <text evidence="2">The sequence shown here is derived from an EMBL/GenBank/DDBJ whole genome shotgun (WGS) entry which is preliminary data.</text>
</comment>
<feature type="region of interest" description="Disordered" evidence="1">
    <location>
        <begin position="513"/>
        <end position="558"/>
    </location>
</feature>
<feature type="region of interest" description="Disordered" evidence="1">
    <location>
        <begin position="219"/>
        <end position="240"/>
    </location>
</feature>
<dbReference type="Proteomes" id="UP000232323">
    <property type="component" value="Unassembled WGS sequence"/>
</dbReference>
<dbReference type="EMBL" id="BEGY01000075">
    <property type="protein sequence ID" value="GAX82072.1"/>
    <property type="molecule type" value="Genomic_DNA"/>
</dbReference>
<organism evidence="2 3">
    <name type="scientific">Chlamydomonas eustigma</name>
    <dbReference type="NCBI Taxonomy" id="1157962"/>
    <lineage>
        <taxon>Eukaryota</taxon>
        <taxon>Viridiplantae</taxon>
        <taxon>Chlorophyta</taxon>
        <taxon>core chlorophytes</taxon>
        <taxon>Chlorophyceae</taxon>
        <taxon>CS clade</taxon>
        <taxon>Chlamydomonadales</taxon>
        <taxon>Chlamydomonadaceae</taxon>
        <taxon>Chlamydomonas</taxon>
    </lineage>
</organism>
<evidence type="ECO:0000313" key="3">
    <source>
        <dbReference type="Proteomes" id="UP000232323"/>
    </source>
</evidence>
<feature type="region of interest" description="Disordered" evidence="1">
    <location>
        <begin position="179"/>
        <end position="203"/>
    </location>
</feature>
<accession>A0A250XGM3</accession>
<reference evidence="2 3" key="1">
    <citation type="submission" date="2017-08" db="EMBL/GenBank/DDBJ databases">
        <title>Acidophilic green algal genome provides insights into adaptation to an acidic environment.</title>
        <authorList>
            <person name="Hirooka S."/>
            <person name="Hirose Y."/>
            <person name="Kanesaki Y."/>
            <person name="Higuchi S."/>
            <person name="Fujiwara T."/>
            <person name="Onuma R."/>
            <person name="Era A."/>
            <person name="Ohbayashi R."/>
            <person name="Uzuka A."/>
            <person name="Nozaki H."/>
            <person name="Yoshikawa H."/>
            <person name="Miyagishima S.Y."/>
        </authorList>
    </citation>
    <scope>NUCLEOTIDE SEQUENCE [LARGE SCALE GENOMIC DNA]</scope>
    <source>
        <strain evidence="2 3">NIES-2499</strain>
    </source>
</reference>
<keyword evidence="3" id="KW-1185">Reference proteome</keyword>
<feature type="compositionally biased region" description="Polar residues" evidence="1">
    <location>
        <begin position="76"/>
        <end position="85"/>
    </location>
</feature>
<feature type="region of interest" description="Disordered" evidence="1">
    <location>
        <begin position="346"/>
        <end position="381"/>
    </location>
</feature>
<gene>
    <name evidence="2" type="ORF">CEUSTIGMA_g9500.t1</name>
</gene>
<name>A0A250XGM3_9CHLO</name>
<evidence type="ECO:0000313" key="2">
    <source>
        <dbReference type="EMBL" id="GAX82072.1"/>
    </source>
</evidence>
<feature type="region of interest" description="Disordered" evidence="1">
    <location>
        <begin position="76"/>
        <end position="117"/>
    </location>
</feature>
<protein>
    <submittedName>
        <fullName evidence="2">Uncharacterized protein</fullName>
    </submittedName>
</protein>
<proteinExistence type="predicted"/>
<feature type="compositionally biased region" description="Polar residues" evidence="1">
    <location>
        <begin position="533"/>
        <end position="544"/>
    </location>
</feature>
<feature type="compositionally biased region" description="Low complexity" evidence="1">
    <location>
        <begin position="513"/>
        <end position="528"/>
    </location>
</feature>
<evidence type="ECO:0000256" key="1">
    <source>
        <dbReference type="SAM" id="MobiDB-lite"/>
    </source>
</evidence>